<comment type="caution">
    <text evidence="3">The sequence shown here is derived from an EMBL/GenBank/DDBJ whole genome shotgun (WGS) entry which is preliminary data.</text>
</comment>
<evidence type="ECO:0000313" key="4">
    <source>
        <dbReference type="Proteomes" id="UP001353858"/>
    </source>
</evidence>
<evidence type="ECO:0000256" key="1">
    <source>
        <dbReference type="SAM" id="Coils"/>
    </source>
</evidence>
<protein>
    <recommendedName>
        <fullName evidence="2">Mutator-like transposase domain-containing protein</fullName>
    </recommendedName>
</protein>
<gene>
    <name evidence="3" type="ORF">RN001_006697</name>
</gene>
<organism evidence="3 4">
    <name type="scientific">Aquatica leii</name>
    <dbReference type="NCBI Taxonomy" id="1421715"/>
    <lineage>
        <taxon>Eukaryota</taxon>
        <taxon>Metazoa</taxon>
        <taxon>Ecdysozoa</taxon>
        <taxon>Arthropoda</taxon>
        <taxon>Hexapoda</taxon>
        <taxon>Insecta</taxon>
        <taxon>Pterygota</taxon>
        <taxon>Neoptera</taxon>
        <taxon>Endopterygota</taxon>
        <taxon>Coleoptera</taxon>
        <taxon>Polyphaga</taxon>
        <taxon>Elateriformia</taxon>
        <taxon>Elateroidea</taxon>
        <taxon>Lampyridae</taxon>
        <taxon>Luciolinae</taxon>
        <taxon>Aquatica</taxon>
    </lineage>
</organism>
<keyword evidence="4" id="KW-1185">Reference proteome</keyword>
<evidence type="ECO:0000259" key="2">
    <source>
        <dbReference type="Pfam" id="PF20700"/>
    </source>
</evidence>
<dbReference type="Gene3D" id="2.40.70.10">
    <property type="entry name" value="Acid Proteases"/>
    <property type="match status" value="1"/>
</dbReference>
<proteinExistence type="predicted"/>
<evidence type="ECO:0000313" key="3">
    <source>
        <dbReference type="EMBL" id="KAK4883378.1"/>
    </source>
</evidence>
<dbReference type="InterPro" id="IPR021109">
    <property type="entry name" value="Peptidase_aspartic_dom_sf"/>
</dbReference>
<dbReference type="EMBL" id="JARPUR010000002">
    <property type="protein sequence ID" value="KAK4883378.1"/>
    <property type="molecule type" value="Genomic_DNA"/>
</dbReference>
<dbReference type="SUPFAM" id="SSF50630">
    <property type="entry name" value="Acid proteases"/>
    <property type="match status" value="1"/>
</dbReference>
<feature type="domain" description="Mutator-like transposase" evidence="2">
    <location>
        <begin position="3"/>
        <end position="107"/>
    </location>
</feature>
<sequence>VISKFTFKCDLCKVAYKVTSDEYDGKLNKNGAAVLGAISIGCGFSQLNEFVSTVNITEVLYKRYKAIEENLQEVIEEESWECMFEAGKEEAELARQNNEFDENNIPMDNRPFKVQVNKIPLLALLDSGANQSVIGKEGLFLLNKLNLSLNHFNTRMTLQTADDTCQSVLGLMDLPVTIDDSESSLQKIVDTYAAAQRQRKEIAELLKLNVSEDYRNRELDLKERELQVRIIEAQNKSKELVLRKRELNIKERELSFKEIEYLEKNKI</sequence>
<feature type="non-terminal residue" evidence="3">
    <location>
        <position position="1"/>
    </location>
</feature>
<reference evidence="4" key="1">
    <citation type="submission" date="2023-01" db="EMBL/GenBank/DDBJ databases">
        <title>Key to firefly adult light organ development and bioluminescence: homeobox transcription factors regulate luciferase expression and transportation to peroxisome.</title>
        <authorList>
            <person name="Fu X."/>
        </authorList>
    </citation>
    <scope>NUCLEOTIDE SEQUENCE [LARGE SCALE GENOMIC DNA]</scope>
</reference>
<accession>A0AAN7SQB0</accession>
<dbReference type="InterPro" id="IPR049012">
    <property type="entry name" value="Mutator_transp_dom"/>
</dbReference>
<name>A0AAN7SQB0_9COLE</name>
<dbReference type="Pfam" id="PF20700">
    <property type="entry name" value="Mutator"/>
    <property type="match status" value="1"/>
</dbReference>
<dbReference type="Proteomes" id="UP001353858">
    <property type="component" value="Unassembled WGS sequence"/>
</dbReference>
<keyword evidence="1" id="KW-0175">Coiled coil</keyword>
<dbReference type="AlphaFoldDB" id="A0AAN7SQB0"/>
<feature type="coiled-coil region" evidence="1">
    <location>
        <begin position="216"/>
        <end position="250"/>
    </location>
</feature>